<proteinExistence type="predicted"/>
<reference evidence="1 2" key="1">
    <citation type="journal article" date="2019" name="Viruses">
        <title>Genome Analysis of a Novel Clade II.b Alphabaculovirus Obtained from Artaxa digramma.</title>
        <authorList>
            <person name="Li J."/>
            <person name="Duan X."/>
            <person name="Wang Q."/>
            <person name="Zhang L."/>
            <person name="Deng F."/>
            <person name="Wang H."/>
            <person name="Hu Z."/>
            <person name="Wang M."/>
            <person name="Wang J."/>
        </authorList>
    </citation>
    <scope>NUCLEOTIDE SEQUENCE [LARGE SCALE GENOMIC DNA]</scope>
    <source>
        <strain evidence="1 2">424</strain>
    </source>
</reference>
<protein>
    <submittedName>
        <fullName evidence="1">Orf49</fullName>
    </submittedName>
</protein>
<sequence>MNVATNTLSVATRRTLTVGDLVIVRILQHRLYKIHVVEIKNYEHYDAALIACVDHKLRYANQTVNARVIRINFNFVDVVATC</sequence>
<dbReference type="Proteomes" id="UP000830275">
    <property type="component" value="Segment"/>
</dbReference>
<organism evidence="1 2">
    <name type="scientific">Artaxa digramma nucleopolyhedrovirus</name>
    <dbReference type="NCBI Taxonomy" id="3070910"/>
    <lineage>
        <taxon>Viruses</taxon>
        <taxon>Viruses incertae sedis</taxon>
        <taxon>Naldaviricetes</taxon>
        <taxon>Lefavirales</taxon>
        <taxon>Baculoviridae</taxon>
        <taxon>Alphabaculovirus</taxon>
        <taxon>Alphabaculovirus ardigrammae</taxon>
    </lineage>
</organism>
<dbReference type="EMBL" id="MN233792">
    <property type="protein sequence ID" value="QHB21708.1"/>
    <property type="molecule type" value="Genomic_DNA"/>
</dbReference>
<gene>
    <name evidence="1" type="primary">orf49</name>
    <name evidence="1" type="ORF">Eudi_ORF49</name>
</gene>
<evidence type="ECO:0000313" key="2">
    <source>
        <dbReference type="Proteomes" id="UP000830275"/>
    </source>
</evidence>
<accession>A0AAE6R7H2</accession>
<name>A0AAE6R7H2_9ABAC</name>
<evidence type="ECO:0000313" key="1">
    <source>
        <dbReference type="EMBL" id="QHB21708.1"/>
    </source>
</evidence>
<keyword evidence="2" id="KW-1185">Reference proteome</keyword>